<dbReference type="GeneID" id="25400825"/>
<dbReference type="AlphaFoldDB" id="A0A0F7CKT0"/>
<proteinExistence type="predicted"/>
<gene>
    <name evidence="1" type="ORF">MA03_01300</name>
</gene>
<dbReference type="STRING" id="1550241.MA03_01300"/>
<dbReference type="Proteomes" id="UP000067434">
    <property type="component" value="Chromosome"/>
</dbReference>
<dbReference type="EMBL" id="CP009961">
    <property type="protein sequence ID" value="AKG38196.1"/>
    <property type="molecule type" value="Genomic_DNA"/>
</dbReference>
<organism evidence="1 2">
    <name type="scientific">Infirmifilum uzonense</name>
    <dbReference type="NCBI Taxonomy" id="1550241"/>
    <lineage>
        <taxon>Archaea</taxon>
        <taxon>Thermoproteota</taxon>
        <taxon>Thermoprotei</taxon>
        <taxon>Thermofilales</taxon>
        <taxon>Thermofilaceae</taxon>
        <taxon>Infirmifilum</taxon>
    </lineage>
</organism>
<dbReference type="KEGG" id="thf:MA03_01300"/>
<protein>
    <submittedName>
        <fullName evidence="1">Uncharacterized protein</fullName>
    </submittedName>
</protein>
<sequence length="350" mass="40000">MLLDNQILPAIARSGLALKLNPNEWEVVKASTSALTIAKISETTRLPYSTVIDTVRRLSRKGILFSFVPYCDMVGLKPIFLLFPDKPIKSVPVYTRAVYSLLGRQRYKAVSALVPVKLINDYISYFSEEPIEFISTYEIRHWTASGKLTQYNSKLGILLPREEGLEDALVESRTALTEHEKRWVDWVDLIILYFKMRYAFTKLSDVSEMVKQDFALKPPSRQLMSYHYRTHVVSLWSYNRTLFRLNTSLVPLKLYLFGGKEGLTAARVLVQAPYMYEGLVGESSAAVLGQPPNYMEPLIHEVLNVTNADMPYGSLLVVQEKQTAWISTRVIEHYRQKGDFPLPDIESFST</sequence>
<evidence type="ECO:0000313" key="2">
    <source>
        <dbReference type="Proteomes" id="UP000067434"/>
    </source>
</evidence>
<accession>A0A0F7CKT0</accession>
<reference evidence="1 2" key="1">
    <citation type="journal article" date="2015" name="Stand. Genomic Sci.">
        <title>Complete genome sequence of and proposal of Thermofilum uzonense sp. nov. a novel hyperthermophilic crenarchaeon and emended description of the genus Thermofilum.</title>
        <authorList>
            <person name="Toshchakov S.V."/>
            <person name="Korzhenkov A.A."/>
            <person name="Samarov N.I."/>
            <person name="Mazunin I.O."/>
            <person name="Mozhey O.I."/>
            <person name="Shmyr I.S."/>
            <person name="Derbikova K.S."/>
            <person name="Taranov E.A."/>
            <person name="Dominova I.N."/>
            <person name="Bonch-Osmolovskaya E.A."/>
            <person name="Patrushev M.V."/>
            <person name="Podosokorskaya O.A."/>
            <person name="Kublanov I.V."/>
        </authorList>
    </citation>
    <scope>NUCLEOTIDE SEQUENCE [LARGE SCALE GENOMIC DNA]</scope>
    <source>
        <strain evidence="1 2">1807-2</strain>
    </source>
</reference>
<name>A0A0F7CKT0_9CREN</name>
<dbReference type="RefSeq" id="WP_052883544.1">
    <property type="nucleotide sequence ID" value="NZ_CP009961.1"/>
</dbReference>
<keyword evidence="2" id="KW-1185">Reference proteome</keyword>
<dbReference type="PATRIC" id="fig|1550241.5.peg.267"/>
<evidence type="ECO:0000313" key="1">
    <source>
        <dbReference type="EMBL" id="AKG38196.1"/>
    </source>
</evidence>
<dbReference type="OrthoDB" id="31382at2157"/>
<dbReference type="HOGENOM" id="CLU_830603_0_0_2"/>